<reference evidence="2 3" key="1">
    <citation type="journal article" date="2018" name="Nat. Genet.">
        <title>The Rosa genome provides new insights in the design of modern roses.</title>
        <authorList>
            <person name="Bendahmane M."/>
        </authorList>
    </citation>
    <scope>NUCLEOTIDE SEQUENCE [LARGE SCALE GENOMIC DNA]</scope>
    <source>
        <strain evidence="3">cv. Old Blush</strain>
    </source>
</reference>
<name>A0A2P6QAP8_ROSCH</name>
<dbReference type="Gramene" id="PRQ31233">
    <property type="protein sequence ID" value="PRQ31233"/>
    <property type="gene ID" value="RchiOBHm_Chr5g0033221"/>
</dbReference>
<evidence type="ECO:0000313" key="2">
    <source>
        <dbReference type="EMBL" id="PRQ31233.1"/>
    </source>
</evidence>
<dbReference type="EMBL" id="PDCK01000043">
    <property type="protein sequence ID" value="PRQ31233.1"/>
    <property type="molecule type" value="Genomic_DNA"/>
</dbReference>
<dbReference type="AlphaFoldDB" id="A0A2P6QAP8"/>
<sequence length="55" mass="6300">MPNKKHEKRSDREASIESATSSAKKKWTKCHSTFCVNRTGVSNFLDNLHYWSSLG</sequence>
<proteinExistence type="predicted"/>
<organism evidence="2 3">
    <name type="scientific">Rosa chinensis</name>
    <name type="common">China rose</name>
    <dbReference type="NCBI Taxonomy" id="74649"/>
    <lineage>
        <taxon>Eukaryota</taxon>
        <taxon>Viridiplantae</taxon>
        <taxon>Streptophyta</taxon>
        <taxon>Embryophyta</taxon>
        <taxon>Tracheophyta</taxon>
        <taxon>Spermatophyta</taxon>
        <taxon>Magnoliopsida</taxon>
        <taxon>eudicotyledons</taxon>
        <taxon>Gunneridae</taxon>
        <taxon>Pentapetalae</taxon>
        <taxon>rosids</taxon>
        <taxon>fabids</taxon>
        <taxon>Rosales</taxon>
        <taxon>Rosaceae</taxon>
        <taxon>Rosoideae</taxon>
        <taxon>Rosoideae incertae sedis</taxon>
        <taxon>Rosa</taxon>
    </lineage>
</organism>
<keyword evidence="3" id="KW-1185">Reference proteome</keyword>
<evidence type="ECO:0000313" key="3">
    <source>
        <dbReference type="Proteomes" id="UP000238479"/>
    </source>
</evidence>
<accession>A0A2P6QAP8</accession>
<protein>
    <submittedName>
        <fullName evidence="2">Uncharacterized protein</fullName>
    </submittedName>
</protein>
<evidence type="ECO:0000256" key="1">
    <source>
        <dbReference type="SAM" id="MobiDB-lite"/>
    </source>
</evidence>
<comment type="caution">
    <text evidence="2">The sequence shown here is derived from an EMBL/GenBank/DDBJ whole genome shotgun (WGS) entry which is preliminary data.</text>
</comment>
<dbReference type="Proteomes" id="UP000238479">
    <property type="component" value="Chromosome 5"/>
</dbReference>
<feature type="region of interest" description="Disordered" evidence="1">
    <location>
        <begin position="1"/>
        <end position="26"/>
    </location>
</feature>
<gene>
    <name evidence="2" type="ORF">RchiOBHm_Chr5g0033221</name>
</gene>